<dbReference type="STRING" id="1314800.A0A1B7MZF9"/>
<dbReference type="EMBL" id="KV448320">
    <property type="protein sequence ID" value="OAX37967.1"/>
    <property type="molecule type" value="Genomic_DNA"/>
</dbReference>
<sequence length="176" mass="19019">WLGMRLDFLGVLLTLAVALLTLGGHGSRSLQGSRAFLYPHVFGWMFPQVAEVEDNMNAVERVVHYAKKLEQGAPHDIEDNPVPSNRPSEGEVVMKDVVVRYHPELPPVLKGLSMSISPGEKIDVVGRTGAGKSSIMTAIYRMVELEFGSISIDGVDIASVGLAQPKKGLSTIPQDA</sequence>
<dbReference type="AlphaFoldDB" id="A0A1B7MZF9"/>
<evidence type="ECO:0000259" key="6">
    <source>
        <dbReference type="Pfam" id="PF00005"/>
    </source>
</evidence>
<gene>
    <name evidence="7" type="ORF">K503DRAFT_650491</name>
</gene>
<keyword evidence="5" id="KW-0732">Signal</keyword>
<accession>A0A1B7MZF9</accession>
<dbReference type="Proteomes" id="UP000092154">
    <property type="component" value="Unassembled WGS sequence"/>
</dbReference>
<feature type="non-terminal residue" evidence="7">
    <location>
        <position position="176"/>
    </location>
</feature>
<evidence type="ECO:0000256" key="5">
    <source>
        <dbReference type="SAM" id="SignalP"/>
    </source>
</evidence>
<dbReference type="Pfam" id="PF00005">
    <property type="entry name" value="ABC_tran"/>
    <property type="match status" value="1"/>
</dbReference>
<dbReference type="OrthoDB" id="2691650at2759"/>
<evidence type="ECO:0000313" key="7">
    <source>
        <dbReference type="EMBL" id="OAX37967.1"/>
    </source>
</evidence>
<feature type="domain" description="ABC transporter" evidence="6">
    <location>
        <begin position="109"/>
        <end position="175"/>
    </location>
</feature>
<dbReference type="Gene3D" id="3.40.50.300">
    <property type="entry name" value="P-loop containing nucleotide triphosphate hydrolases"/>
    <property type="match status" value="1"/>
</dbReference>
<evidence type="ECO:0000313" key="8">
    <source>
        <dbReference type="Proteomes" id="UP000092154"/>
    </source>
</evidence>
<reference evidence="7 8" key="1">
    <citation type="submission" date="2016-06" db="EMBL/GenBank/DDBJ databases">
        <title>Comparative genomics of the ectomycorrhizal sister species Rhizopogon vinicolor and Rhizopogon vesiculosus (Basidiomycota: Boletales) reveals a divergence of the mating type B locus.</title>
        <authorList>
            <consortium name="DOE Joint Genome Institute"/>
            <person name="Mujic A.B."/>
            <person name="Kuo A."/>
            <person name="Tritt A."/>
            <person name="Lipzen A."/>
            <person name="Chen C."/>
            <person name="Johnson J."/>
            <person name="Sharma A."/>
            <person name="Barry K."/>
            <person name="Grigoriev I.V."/>
            <person name="Spatafora J.W."/>
        </authorList>
    </citation>
    <scope>NUCLEOTIDE SEQUENCE [LARGE SCALE GENOMIC DNA]</scope>
    <source>
        <strain evidence="7 8">AM-OR11-026</strain>
    </source>
</reference>
<evidence type="ECO:0000256" key="2">
    <source>
        <dbReference type="ARBA" id="ARBA00009726"/>
    </source>
</evidence>
<comment type="subcellular location">
    <subcellularLocation>
        <location evidence="1">Membrane</location>
        <topology evidence="1">Multi-pass membrane protein</topology>
    </subcellularLocation>
</comment>
<keyword evidence="4" id="KW-0067">ATP-binding</keyword>
<feature type="chain" id="PRO_5008597661" evidence="5">
    <location>
        <begin position="19"/>
        <end position="176"/>
    </location>
</feature>
<protein>
    <submittedName>
        <fullName evidence="7">p-loop containing nucleoside triphosphate hydrolase protein</fullName>
    </submittedName>
</protein>
<evidence type="ECO:0000256" key="3">
    <source>
        <dbReference type="ARBA" id="ARBA00022741"/>
    </source>
</evidence>
<dbReference type="InterPro" id="IPR027417">
    <property type="entry name" value="P-loop_NTPase"/>
</dbReference>
<name>A0A1B7MZF9_9AGAM</name>
<dbReference type="GO" id="GO:0016887">
    <property type="term" value="F:ATP hydrolysis activity"/>
    <property type="evidence" value="ECO:0007669"/>
    <property type="project" value="InterPro"/>
</dbReference>
<dbReference type="InParanoid" id="A0A1B7MZF9"/>
<dbReference type="InterPro" id="IPR003439">
    <property type="entry name" value="ABC_transporter-like_ATP-bd"/>
</dbReference>
<comment type="similarity">
    <text evidence="2">Belongs to the ABC transporter superfamily. ABCC family. Conjugate transporter (TC 3.A.1.208) subfamily.</text>
</comment>
<organism evidence="7 8">
    <name type="scientific">Rhizopogon vinicolor AM-OR11-026</name>
    <dbReference type="NCBI Taxonomy" id="1314800"/>
    <lineage>
        <taxon>Eukaryota</taxon>
        <taxon>Fungi</taxon>
        <taxon>Dikarya</taxon>
        <taxon>Basidiomycota</taxon>
        <taxon>Agaricomycotina</taxon>
        <taxon>Agaricomycetes</taxon>
        <taxon>Agaricomycetidae</taxon>
        <taxon>Boletales</taxon>
        <taxon>Suillineae</taxon>
        <taxon>Rhizopogonaceae</taxon>
        <taxon>Rhizopogon</taxon>
    </lineage>
</organism>
<dbReference type="GO" id="GO:0005524">
    <property type="term" value="F:ATP binding"/>
    <property type="evidence" value="ECO:0007669"/>
    <property type="project" value="UniProtKB-KW"/>
</dbReference>
<proteinExistence type="inferred from homology"/>
<keyword evidence="3" id="KW-0547">Nucleotide-binding</keyword>
<dbReference type="SUPFAM" id="SSF52540">
    <property type="entry name" value="P-loop containing nucleoside triphosphate hydrolases"/>
    <property type="match status" value="1"/>
</dbReference>
<dbReference type="InterPro" id="IPR050173">
    <property type="entry name" value="ABC_transporter_C-like"/>
</dbReference>
<dbReference type="GO" id="GO:0016020">
    <property type="term" value="C:membrane"/>
    <property type="evidence" value="ECO:0007669"/>
    <property type="project" value="UniProtKB-SubCell"/>
</dbReference>
<feature type="non-terminal residue" evidence="7">
    <location>
        <position position="1"/>
    </location>
</feature>
<evidence type="ECO:0000256" key="4">
    <source>
        <dbReference type="ARBA" id="ARBA00022840"/>
    </source>
</evidence>
<keyword evidence="7" id="KW-0378">Hydrolase</keyword>
<dbReference type="PANTHER" id="PTHR24223:SF456">
    <property type="entry name" value="MULTIDRUG RESISTANCE-ASSOCIATED PROTEIN LETHAL(2)03659"/>
    <property type="match status" value="1"/>
</dbReference>
<dbReference type="GO" id="GO:0042626">
    <property type="term" value="F:ATPase-coupled transmembrane transporter activity"/>
    <property type="evidence" value="ECO:0007669"/>
    <property type="project" value="TreeGrafter"/>
</dbReference>
<dbReference type="PANTHER" id="PTHR24223">
    <property type="entry name" value="ATP-BINDING CASSETTE SUB-FAMILY C"/>
    <property type="match status" value="1"/>
</dbReference>
<evidence type="ECO:0000256" key="1">
    <source>
        <dbReference type="ARBA" id="ARBA00004141"/>
    </source>
</evidence>
<keyword evidence="8" id="KW-1185">Reference proteome</keyword>
<feature type="signal peptide" evidence="5">
    <location>
        <begin position="1"/>
        <end position="18"/>
    </location>
</feature>